<evidence type="ECO:0000256" key="4">
    <source>
        <dbReference type="SAM" id="MobiDB-lite"/>
    </source>
</evidence>
<reference evidence="6" key="1">
    <citation type="submission" date="2019-04" db="EMBL/GenBank/DDBJ databases">
        <authorList>
            <consortium name="Science for Life Laboratories"/>
        </authorList>
    </citation>
    <scope>NUCLEOTIDE SEQUENCE</scope>
    <source>
        <strain evidence="6">MBLW1</strain>
    </source>
</reference>
<evidence type="ECO:0000256" key="3">
    <source>
        <dbReference type="PROSITE-ProRule" id="PRU00221"/>
    </source>
</evidence>
<dbReference type="InterPro" id="IPR036322">
    <property type="entry name" value="WD40_repeat_dom_sf"/>
</dbReference>
<evidence type="ECO:0000256" key="1">
    <source>
        <dbReference type="ARBA" id="ARBA00022574"/>
    </source>
</evidence>
<dbReference type="InterPro" id="IPR011047">
    <property type="entry name" value="Quinoprotein_ADH-like_sf"/>
</dbReference>
<feature type="repeat" description="WD" evidence="3">
    <location>
        <begin position="769"/>
        <end position="810"/>
    </location>
</feature>
<dbReference type="KEGG" id="tim:GMBLW1_29670"/>
<sequence length="1076" mass="114589">MSTRATTNPFLSLGGTLLLLSVWVSGTVSAQSPPAASAPPAPPSAAPSAPAANAPAAPAPGANASAKATEAQITELAAQFARELAEATAKQLDPQLIDRAKQLAELGKSAAAAQDWAEAARQYRSARWILPVLPAGLPEHVDRVYGQTRFKHGNRVAAVAVSPDGKSLASASADGTVKIWDLANGREKLAYRSHAGEVFAVAWLPDGKSLVSAGGNTNANRFNPDGNAEESGDIHHWDATTGKTIRNFGKLKRPIRALAIRPDGKMVAAGGDEMNARIWNLADGSIATDLGGQNGMVNSIAYHPNGKLVVTANSDGNLLVFQPDAPAATRTVATTRVFQRAAFCVQFAPDNATGTVIVACGDKLVQVVQGPSPTGASVPMVGKAIRSIEGMAEQVNTLCLSPDGQTLATGGKDRTIRVWDFQSNRLIRTFTGHLAPIETLAFSPDGRSLISGSTDQNIRLWDLSPVDQHRTFSGHTAPVWGAVISPNGQRIASAGADRSIRLWNPRDGKLIQTLTGHNAPITAIAFSPDGTQLATAAGDRLVKLWDATTGKPIRDFTGHTNAVLTLAFSDDGKQLLSGGADKQAIWWNVETGKSVATIADNPAAISSVAVRSNGKQIAIGCADGTVRVMELAAGVRETARRTAHAVGVGAVVFHPSQPMLMTGGGDRLIKLWTITPEGDLTPQGELTGHEGPISALAVSHDGKTLASASGDQTGKLWALDTRREIRTLRGHTDWVSSIVFGAQDRSMLTASVDKTVRQWELQNEESIAPIGHVQMVLMLTLSADGTTLASGSMDGTIKIWDVATGRERFTLVPNASGDSEATPDFSILNSVNALAMSPDGKTLVSATRDQRIRMWDLATRRETTPEILKEPQEGNIPLLDPLPDNQRFLVWMNKRDGNGQATLIRVMNYAGKVQSELVERELEVHCMSHTLDGKLVILGSAEGVVRIYDLATGKKVGDDLAVDKQLMDLAITPDQKWLITVNPAGEAKVWDLAKREVARSIRVHEKDFLTLFPSKASDKLVTLSRDGEVKVWSLPDMKPIRSWKLPVMANLATFTPDGKAVITANDDSTLTRLVLP</sequence>
<dbReference type="GO" id="GO:0016301">
    <property type="term" value="F:kinase activity"/>
    <property type="evidence" value="ECO:0007669"/>
    <property type="project" value="UniProtKB-KW"/>
</dbReference>
<dbReference type="AlphaFoldDB" id="A0A6C2YIM5"/>
<dbReference type="SUPFAM" id="SSF50998">
    <property type="entry name" value="Quinoprotein alcohol dehydrogenase-like"/>
    <property type="match status" value="2"/>
</dbReference>
<keyword evidence="2" id="KW-0677">Repeat</keyword>
<feature type="repeat" description="WD" evidence="3">
    <location>
        <begin position="248"/>
        <end position="289"/>
    </location>
</feature>
<evidence type="ECO:0000256" key="5">
    <source>
        <dbReference type="SAM" id="SignalP"/>
    </source>
</evidence>
<dbReference type="SUPFAM" id="SSF50978">
    <property type="entry name" value="WD40 repeat-like"/>
    <property type="match status" value="1"/>
</dbReference>
<feature type="region of interest" description="Disordered" evidence="4">
    <location>
        <begin position="30"/>
        <end position="66"/>
    </location>
</feature>
<dbReference type="RefSeq" id="WP_162656181.1">
    <property type="nucleotide sequence ID" value="NZ_LR593887.1"/>
</dbReference>
<feature type="signal peptide" evidence="5">
    <location>
        <begin position="1"/>
        <end position="30"/>
    </location>
</feature>
<feature type="repeat" description="WD" evidence="3">
    <location>
        <begin position="1001"/>
        <end position="1042"/>
    </location>
</feature>
<gene>
    <name evidence="6" type="ORF">GMBLW1_29670</name>
</gene>
<dbReference type="CDD" id="cd00200">
    <property type="entry name" value="WD40"/>
    <property type="match status" value="2"/>
</dbReference>
<dbReference type="InterPro" id="IPR019775">
    <property type="entry name" value="WD40_repeat_CS"/>
</dbReference>
<dbReference type="PROSITE" id="PS50082">
    <property type="entry name" value="WD_REPEATS_2"/>
    <property type="match status" value="14"/>
</dbReference>
<accession>A0A6C2YIM5</accession>
<dbReference type="EMBL" id="LR593887">
    <property type="protein sequence ID" value="VTR97409.1"/>
    <property type="molecule type" value="Genomic_DNA"/>
</dbReference>
<feature type="repeat" description="WD" evidence="3">
    <location>
        <begin position="728"/>
        <end position="769"/>
    </location>
</feature>
<feature type="repeat" description="WD" evidence="3">
    <location>
        <begin position="829"/>
        <end position="865"/>
    </location>
</feature>
<feature type="repeat" description="WD" evidence="3">
    <location>
        <begin position="686"/>
        <end position="727"/>
    </location>
</feature>
<dbReference type="PANTHER" id="PTHR19879:SF9">
    <property type="entry name" value="TRANSCRIPTION INITIATION FACTOR TFIID SUBUNIT 5"/>
    <property type="match status" value="1"/>
</dbReference>
<dbReference type="Pfam" id="PF00400">
    <property type="entry name" value="WD40"/>
    <property type="match status" value="15"/>
</dbReference>
<evidence type="ECO:0000313" key="6">
    <source>
        <dbReference type="EMBL" id="VIP00993.1"/>
    </source>
</evidence>
<feature type="compositionally biased region" description="Pro residues" evidence="4">
    <location>
        <begin position="36"/>
        <end position="45"/>
    </location>
</feature>
<dbReference type="SMART" id="SM00320">
    <property type="entry name" value="WD40"/>
    <property type="match status" value="19"/>
</dbReference>
<dbReference type="Proteomes" id="UP000464378">
    <property type="component" value="Chromosome"/>
</dbReference>
<dbReference type="EMBL" id="LR586016">
    <property type="protein sequence ID" value="VIP00993.1"/>
    <property type="molecule type" value="Genomic_DNA"/>
</dbReference>
<dbReference type="InterPro" id="IPR001680">
    <property type="entry name" value="WD40_rpt"/>
</dbReference>
<feature type="repeat" description="WD" evidence="3">
    <location>
        <begin position="290"/>
        <end position="331"/>
    </location>
</feature>
<keyword evidence="7" id="KW-1185">Reference proteome</keyword>
<evidence type="ECO:0000256" key="2">
    <source>
        <dbReference type="ARBA" id="ARBA00022737"/>
    </source>
</evidence>
<dbReference type="InterPro" id="IPR015943">
    <property type="entry name" value="WD40/YVTN_repeat-like_dom_sf"/>
</dbReference>
<feature type="repeat" description="WD" evidence="3">
    <location>
        <begin position="430"/>
        <end position="471"/>
    </location>
</feature>
<proteinExistence type="predicted"/>
<protein>
    <submittedName>
        <fullName evidence="6">Uncharacterized protein</fullName>
    </submittedName>
</protein>
<dbReference type="Gene3D" id="2.130.10.10">
    <property type="entry name" value="YVTN repeat-like/Quinoprotein amine dehydrogenase"/>
    <property type="match status" value="7"/>
</dbReference>
<dbReference type="InterPro" id="IPR020472">
    <property type="entry name" value="WD40_PAC1"/>
</dbReference>
<feature type="repeat" description="WD" evidence="3">
    <location>
        <begin position="514"/>
        <end position="555"/>
    </location>
</feature>
<dbReference type="PANTHER" id="PTHR19879">
    <property type="entry name" value="TRANSCRIPTION INITIATION FACTOR TFIID"/>
    <property type="match status" value="1"/>
</dbReference>
<keyword evidence="6" id="KW-0418">Kinase</keyword>
<feature type="repeat" description="WD" evidence="3">
    <location>
        <begin position="388"/>
        <end position="429"/>
    </location>
</feature>
<dbReference type="PROSITE" id="PS50294">
    <property type="entry name" value="WD_REPEATS_REGION"/>
    <property type="match status" value="11"/>
</dbReference>
<evidence type="ECO:0000313" key="7">
    <source>
        <dbReference type="Proteomes" id="UP000464378"/>
    </source>
</evidence>
<feature type="repeat" description="WD" evidence="3">
    <location>
        <begin position="641"/>
        <end position="674"/>
    </location>
</feature>
<keyword evidence="5" id="KW-0732">Signal</keyword>
<feature type="repeat" description="WD" evidence="3">
    <location>
        <begin position="149"/>
        <end position="190"/>
    </location>
</feature>
<keyword evidence="6" id="KW-0808">Transferase</keyword>
<feature type="compositionally biased region" description="Low complexity" evidence="4">
    <location>
        <begin position="46"/>
        <end position="66"/>
    </location>
</feature>
<feature type="repeat" description="WD" evidence="3">
    <location>
        <begin position="556"/>
        <end position="597"/>
    </location>
</feature>
<name>A0A6C2YIM5_9BACT</name>
<dbReference type="PRINTS" id="PR00320">
    <property type="entry name" value="GPROTEINBRPT"/>
</dbReference>
<keyword evidence="1 3" id="KW-0853">WD repeat</keyword>
<dbReference type="InParanoid" id="A0A6C2YIM5"/>
<organism evidence="6">
    <name type="scientific">Tuwongella immobilis</name>
    <dbReference type="NCBI Taxonomy" id="692036"/>
    <lineage>
        <taxon>Bacteria</taxon>
        <taxon>Pseudomonadati</taxon>
        <taxon>Planctomycetota</taxon>
        <taxon>Planctomycetia</taxon>
        <taxon>Gemmatales</taxon>
        <taxon>Gemmataceae</taxon>
        <taxon>Tuwongella</taxon>
    </lineage>
</organism>
<feature type="repeat" description="WD" evidence="3">
    <location>
        <begin position="472"/>
        <end position="513"/>
    </location>
</feature>
<feature type="chain" id="PRO_5036172690" evidence="5">
    <location>
        <begin position="31"/>
        <end position="1076"/>
    </location>
</feature>
<dbReference type="PROSITE" id="PS00678">
    <property type="entry name" value="WD_REPEATS_1"/>
    <property type="match status" value="6"/>
</dbReference>